<dbReference type="CDD" id="cd18989">
    <property type="entry name" value="LGIC_ECD_cation"/>
    <property type="match status" value="1"/>
</dbReference>
<evidence type="ECO:0000259" key="8">
    <source>
        <dbReference type="Pfam" id="PF02932"/>
    </source>
</evidence>
<evidence type="ECO:0000313" key="10">
    <source>
        <dbReference type="RefSeq" id="XP_005094716.1"/>
    </source>
</evidence>
<proteinExistence type="inferred from homology"/>
<evidence type="ECO:0000313" key="9">
    <source>
        <dbReference type="Proteomes" id="UP000694888"/>
    </source>
</evidence>
<dbReference type="InterPro" id="IPR018000">
    <property type="entry name" value="Neurotransmitter_ion_chnl_CS"/>
</dbReference>
<feature type="region of interest" description="Disordered" evidence="6">
    <location>
        <begin position="406"/>
        <end position="432"/>
    </location>
</feature>
<feature type="domain" description="Neurotransmitter-gated ion-channel ligand-binding" evidence="7">
    <location>
        <begin position="37"/>
        <end position="228"/>
    </location>
</feature>
<dbReference type="InterPro" id="IPR038050">
    <property type="entry name" value="Neuro_actylchol_rec"/>
</dbReference>
<organism evidence="9 10">
    <name type="scientific">Aplysia californica</name>
    <name type="common">California sea hare</name>
    <dbReference type="NCBI Taxonomy" id="6500"/>
    <lineage>
        <taxon>Eukaryota</taxon>
        <taxon>Metazoa</taxon>
        <taxon>Spiralia</taxon>
        <taxon>Lophotrochozoa</taxon>
        <taxon>Mollusca</taxon>
        <taxon>Gastropoda</taxon>
        <taxon>Heterobranchia</taxon>
        <taxon>Euthyneura</taxon>
        <taxon>Tectipleura</taxon>
        <taxon>Aplysiida</taxon>
        <taxon>Aplysioidea</taxon>
        <taxon>Aplysiidae</taxon>
        <taxon>Aplysia</taxon>
    </lineage>
</organism>
<evidence type="ECO:0000259" key="7">
    <source>
        <dbReference type="Pfam" id="PF02931"/>
    </source>
</evidence>
<gene>
    <name evidence="10" type="primary">LOC101855478</name>
</gene>
<dbReference type="CDD" id="cd19051">
    <property type="entry name" value="LGIC_TM_cation"/>
    <property type="match status" value="1"/>
</dbReference>
<dbReference type="InterPro" id="IPR006202">
    <property type="entry name" value="Neur_chan_lig-bd"/>
</dbReference>
<dbReference type="InterPro" id="IPR006201">
    <property type="entry name" value="Neur_channel"/>
</dbReference>
<dbReference type="InterPro" id="IPR036719">
    <property type="entry name" value="Neuro-gated_channel_TM_sf"/>
</dbReference>
<keyword evidence="2 5" id="KW-0812">Transmembrane</keyword>
<evidence type="ECO:0000256" key="5">
    <source>
        <dbReference type="RuleBase" id="RU000687"/>
    </source>
</evidence>
<comment type="subcellular location">
    <subcellularLocation>
        <location evidence="1">Membrane</location>
        <topology evidence="1">Multi-pass membrane protein</topology>
    </subcellularLocation>
</comment>
<keyword evidence="5" id="KW-0407">Ion channel</keyword>
<feature type="signal peptide" evidence="5">
    <location>
        <begin position="1"/>
        <end position="21"/>
    </location>
</feature>
<dbReference type="Pfam" id="PF02932">
    <property type="entry name" value="Neur_chan_memb"/>
    <property type="match status" value="1"/>
</dbReference>
<keyword evidence="4 5" id="KW-0472">Membrane</keyword>
<reference evidence="10" key="1">
    <citation type="submission" date="2025-08" db="UniProtKB">
        <authorList>
            <consortium name="RefSeq"/>
        </authorList>
    </citation>
    <scope>IDENTIFICATION</scope>
</reference>
<feature type="transmembrane region" description="Helical" evidence="5">
    <location>
        <begin position="292"/>
        <end position="315"/>
    </location>
</feature>
<protein>
    <submittedName>
        <fullName evidence="10">Neuronal acetylcholine receptor subunit beta-3-like</fullName>
    </submittedName>
</protein>
<dbReference type="SUPFAM" id="SSF90112">
    <property type="entry name" value="Neurotransmitter-gated ion-channel transmembrane pore"/>
    <property type="match status" value="1"/>
</dbReference>
<feature type="compositionally biased region" description="Basic and acidic residues" evidence="6">
    <location>
        <begin position="416"/>
        <end position="428"/>
    </location>
</feature>
<feature type="transmembrane region" description="Helical" evidence="5">
    <location>
        <begin position="261"/>
        <end position="280"/>
    </location>
</feature>
<name>A0ABM0JIX3_APLCA</name>
<sequence>MRVKVTLFLCLVTGQPRFALTSKIQAAKITKTVSMSTHMRPVLNQSESLPVRVSTRLLSVTGVDEPRQLATIVCAVRYSWCDPFLTWDPVDYGGIDVMFLGQDDIWTPDMYQLHSPDGRGVLKELPTHHMILPSGQVTFRSAGSFTTFCNLDMTYFPYDRQNCLFKFGVLDAMLKNVELVPDGVEVSQEFVDHSEWDIEDLHLAQAAYGRNDEQFSVVEVFVTLRRRPRFLEVSMIVPVSLVSFLSLPSFLVSVESGERLSYSLTVLLSLAVYVSSTSSIMPHSSLKLPLLLLYWLMLFLLSSLCVLVNVILTYIRRAGKVRVVQGSKVITLCGFHFRMRKNTRQNYNEEHLPHMYTDLKKISKDNSQSQPLASKEVYTTEGEMHSHLSFKEDRNASGDAIENYENLREKKNKAVAGKEKEDGDHSDQDPDLEELGLKLDNFLVHVLQVLNVATISSTDNT</sequence>
<dbReference type="SUPFAM" id="SSF63712">
    <property type="entry name" value="Nicotinic receptor ligand binding domain-like"/>
    <property type="match status" value="1"/>
</dbReference>
<dbReference type="InterPro" id="IPR036734">
    <property type="entry name" value="Neur_chan_lig-bd_sf"/>
</dbReference>
<feature type="transmembrane region" description="Helical" evidence="5">
    <location>
        <begin position="235"/>
        <end position="254"/>
    </location>
</feature>
<evidence type="ECO:0000256" key="4">
    <source>
        <dbReference type="ARBA" id="ARBA00023136"/>
    </source>
</evidence>
<dbReference type="PRINTS" id="PR00252">
    <property type="entry name" value="NRIONCHANNEL"/>
</dbReference>
<evidence type="ECO:0000256" key="2">
    <source>
        <dbReference type="ARBA" id="ARBA00022692"/>
    </source>
</evidence>
<evidence type="ECO:0000256" key="3">
    <source>
        <dbReference type="ARBA" id="ARBA00022989"/>
    </source>
</evidence>
<dbReference type="PANTHER" id="PTHR18945">
    <property type="entry name" value="NEUROTRANSMITTER GATED ION CHANNEL"/>
    <property type="match status" value="1"/>
</dbReference>
<feature type="chain" id="PRO_5044955410" evidence="5">
    <location>
        <begin position="22"/>
        <end position="461"/>
    </location>
</feature>
<dbReference type="PROSITE" id="PS00236">
    <property type="entry name" value="NEUROTR_ION_CHANNEL"/>
    <property type="match status" value="1"/>
</dbReference>
<keyword evidence="5" id="KW-0732">Signal</keyword>
<keyword evidence="5" id="KW-0406">Ion transport</keyword>
<accession>A0ABM0JIX3</accession>
<dbReference type="Gene3D" id="2.70.170.10">
    <property type="entry name" value="Neurotransmitter-gated ion-channel ligand-binding domain"/>
    <property type="match status" value="1"/>
</dbReference>
<dbReference type="Gene3D" id="1.20.58.390">
    <property type="entry name" value="Neurotransmitter-gated ion-channel transmembrane domain"/>
    <property type="match status" value="1"/>
</dbReference>
<dbReference type="Pfam" id="PF02931">
    <property type="entry name" value="Neur_chan_LBD"/>
    <property type="match status" value="1"/>
</dbReference>
<keyword evidence="9" id="KW-1185">Reference proteome</keyword>
<dbReference type="GeneID" id="101855478"/>
<dbReference type="RefSeq" id="XP_005094716.1">
    <property type="nucleotide sequence ID" value="XM_005094659.1"/>
</dbReference>
<keyword evidence="5" id="KW-0813">Transport</keyword>
<evidence type="ECO:0000256" key="6">
    <source>
        <dbReference type="SAM" id="MobiDB-lite"/>
    </source>
</evidence>
<feature type="domain" description="Neurotransmitter-gated ion-channel transmembrane" evidence="8">
    <location>
        <begin position="235"/>
        <end position="422"/>
    </location>
</feature>
<comment type="similarity">
    <text evidence="5">Belongs to the ligand-gated ion channel (TC 1.A.9) family.</text>
</comment>
<dbReference type="InterPro" id="IPR006029">
    <property type="entry name" value="Neurotrans-gated_channel_TM"/>
</dbReference>
<dbReference type="Proteomes" id="UP000694888">
    <property type="component" value="Unplaced"/>
</dbReference>
<comment type="caution">
    <text evidence="5">Lacks conserved residue(s) required for the propagation of feature annotation.</text>
</comment>
<keyword evidence="3 5" id="KW-1133">Transmembrane helix</keyword>
<evidence type="ECO:0000256" key="1">
    <source>
        <dbReference type="ARBA" id="ARBA00004141"/>
    </source>
</evidence>